<keyword evidence="4 8" id="KW-0732">Signal</keyword>
<dbReference type="Gene3D" id="3.40.720.10">
    <property type="entry name" value="Alkaline Phosphatase, subunit A"/>
    <property type="match status" value="1"/>
</dbReference>
<evidence type="ECO:0000256" key="7">
    <source>
        <dbReference type="SAM" id="MobiDB-lite"/>
    </source>
</evidence>
<comment type="similarity">
    <text evidence="2">Belongs to the sulfatase family.</text>
</comment>
<comment type="cofactor">
    <cofactor evidence="1">
        <name>Ca(2+)</name>
        <dbReference type="ChEBI" id="CHEBI:29108"/>
    </cofactor>
</comment>
<dbReference type="InterPro" id="IPR050738">
    <property type="entry name" value="Sulfatase"/>
</dbReference>
<dbReference type="Gene3D" id="3.30.1120.10">
    <property type="match status" value="1"/>
</dbReference>
<evidence type="ECO:0000256" key="8">
    <source>
        <dbReference type="SAM" id="SignalP"/>
    </source>
</evidence>
<proteinExistence type="inferred from homology"/>
<feature type="region of interest" description="Disordered" evidence="7">
    <location>
        <begin position="455"/>
        <end position="479"/>
    </location>
</feature>
<feature type="signal peptide" evidence="8">
    <location>
        <begin position="1"/>
        <end position="21"/>
    </location>
</feature>
<sequence length="479" mass="53390">MNIKHSICLILLLVGSTTAQAGKPNIVFIIADDLGWADVGYNGAEFYETPNIDALCKSGMEFSMGYPGAANCLPSRSCMMSGMYTTRTKMWQPGMVAKGEPEWMRLLVPNRSNRKGDGTIASTTSLDPSVMSLAEMLKQVGYKTLHLGKWHLGRDGQGFDQNNTDGRGAGLEMDNRLYGDENVAEWITDAAVDYIAENKDNPFFLYLCHWDVHVPINARRNVVEKYQKKKDSKTWSQDWNPVYAAMVEAVDVSVGRIWQALKENGLAENTLLIFTSDNGGLGGATWNSPLKGSKGGFYEGGIRVPLVMNWPGSIRPGTVCDTPVSGVDYMPTFAELARASLPDAERQPQDGVSLVPLMKGKAIAQRAIYWHYPMYLSGSVEVKPVYGTDRMHWRATPCSIVRKGDWKLMQFFETGSVELYNLKEDIGEKNNLADQHPERASEMLKSLRKWQVETGADIPSTLNPDFDPKFKPNHKKRPE</sequence>
<dbReference type="PANTHER" id="PTHR42693:SF42">
    <property type="entry name" value="ARYLSULFATASE G"/>
    <property type="match status" value="1"/>
</dbReference>
<evidence type="ECO:0000256" key="6">
    <source>
        <dbReference type="ARBA" id="ARBA00022837"/>
    </source>
</evidence>
<comment type="caution">
    <text evidence="10">The sequence shown here is derived from an EMBL/GenBank/DDBJ whole genome shotgun (WGS) entry which is preliminary data.</text>
</comment>
<evidence type="ECO:0000313" key="11">
    <source>
        <dbReference type="Proteomes" id="UP001596472"/>
    </source>
</evidence>
<dbReference type="SUPFAM" id="SSF53649">
    <property type="entry name" value="Alkaline phosphatase-like"/>
    <property type="match status" value="1"/>
</dbReference>
<dbReference type="PANTHER" id="PTHR42693">
    <property type="entry name" value="ARYLSULFATASE FAMILY MEMBER"/>
    <property type="match status" value="1"/>
</dbReference>
<organism evidence="10 11">
    <name type="scientific">Haloferula chungangensis</name>
    <dbReference type="NCBI Taxonomy" id="1048331"/>
    <lineage>
        <taxon>Bacteria</taxon>
        <taxon>Pseudomonadati</taxon>
        <taxon>Verrucomicrobiota</taxon>
        <taxon>Verrucomicrobiia</taxon>
        <taxon>Verrucomicrobiales</taxon>
        <taxon>Verrucomicrobiaceae</taxon>
        <taxon>Haloferula</taxon>
    </lineage>
</organism>
<keyword evidence="3" id="KW-0479">Metal-binding</keyword>
<keyword evidence="6" id="KW-0106">Calcium</keyword>
<evidence type="ECO:0000256" key="1">
    <source>
        <dbReference type="ARBA" id="ARBA00001913"/>
    </source>
</evidence>
<feature type="domain" description="Sulfatase N-terminal" evidence="9">
    <location>
        <begin position="24"/>
        <end position="337"/>
    </location>
</feature>
<accession>A0ABW2L0W2</accession>
<evidence type="ECO:0000256" key="4">
    <source>
        <dbReference type="ARBA" id="ARBA00022729"/>
    </source>
</evidence>
<evidence type="ECO:0000256" key="2">
    <source>
        <dbReference type="ARBA" id="ARBA00008779"/>
    </source>
</evidence>
<reference evidence="11" key="1">
    <citation type="journal article" date="2019" name="Int. J. Syst. Evol. Microbiol.">
        <title>The Global Catalogue of Microorganisms (GCM) 10K type strain sequencing project: providing services to taxonomists for standard genome sequencing and annotation.</title>
        <authorList>
            <consortium name="The Broad Institute Genomics Platform"/>
            <consortium name="The Broad Institute Genome Sequencing Center for Infectious Disease"/>
            <person name="Wu L."/>
            <person name="Ma J."/>
        </authorList>
    </citation>
    <scope>NUCLEOTIDE SEQUENCE [LARGE SCALE GENOMIC DNA]</scope>
    <source>
        <strain evidence="11">CGMCC 4.1467</strain>
    </source>
</reference>
<dbReference type="Proteomes" id="UP001596472">
    <property type="component" value="Unassembled WGS sequence"/>
</dbReference>
<evidence type="ECO:0000259" key="9">
    <source>
        <dbReference type="Pfam" id="PF00884"/>
    </source>
</evidence>
<keyword evidence="11" id="KW-1185">Reference proteome</keyword>
<dbReference type="CDD" id="cd16144">
    <property type="entry name" value="ARS_like"/>
    <property type="match status" value="1"/>
</dbReference>
<gene>
    <name evidence="10" type="ORF">ACFQY0_02080</name>
</gene>
<evidence type="ECO:0000256" key="3">
    <source>
        <dbReference type="ARBA" id="ARBA00022723"/>
    </source>
</evidence>
<feature type="chain" id="PRO_5045889688" evidence="8">
    <location>
        <begin position="22"/>
        <end position="479"/>
    </location>
</feature>
<dbReference type="Pfam" id="PF00884">
    <property type="entry name" value="Sulfatase"/>
    <property type="match status" value="1"/>
</dbReference>
<dbReference type="RefSeq" id="WP_379708574.1">
    <property type="nucleotide sequence ID" value="NZ_JBHTBS010000001.1"/>
</dbReference>
<keyword evidence="5" id="KW-0378">Hydrolase</keyword>
<name>A0ABW2L0W2_9BACT</name>
<dbReference type="InterPro" id="IPR017850">
    <property type="entry name" value="Alkaline_phosphatase_core_sf"/>
</dbReference>
<evidence type="ECO:0000256" key="5">
    <source>
        <dbReference type="ARBA" id="ARBA00022801"/>
    </source>
</evidence>
<dbReference type="EMBL" id="JBHTBS010000001">
    <property type="protein sequence ID" value="MFC7335952.1"/>
    <property type="molecule type" value="Genomic_DNA"/>
</dbReference>
<evidence type="ECO:0000313" key="10">
    <source>
        <dbReference type="EMBL" id="MFC7335952.1"/>
    </source>
</evidence>
<dbReference type="InterPro" id="IPR000917">
    <property type="entry name" value="Sulfatase_N"/>
</dbReference>
<protein>
    <submittedName>
        <fullName evidence="10">Sulfatase</fullName>
    </submittedName>
</protein>